<gene>
    <name evidence="4" type="ORF">UFOPK2842_00669</name>
</gene>
<dbReference type="InterPro" id="IPR036249">
    <property type="entry name" value="Thioredoxin-like_sf"/>
</dbReference>
<sequence>MAKLWGSFRMSYPSWSIEEGTQVLSSLKNVQGPVLIALQAIQERFGYVHDEAVSLIAETFNVSRADVHGVLTYYHDLRTTPSPVRLIQICVAEACQAVGSRDLVAAVEKKLGKKIDQTYADVEIKSAYCFGNCALGPAAMVDGQLMGRASVEKVTA</sequence>
<dbReference type="Gene3D" id="1.10.10.1590">
    <property type="entry name" value="NADH-quinone oxidoreductase subunit E"/>
    <property type="match status" value="1"/>
</dbReference>
<dbReference type="GO" id="GO:0046872">
    <property type="term" value="F:metal ion binding"/>
    <property type="evidence" value="ECO:0007669"/>
    <property type="project" value="UniProtKB-KW"/>
</dbReference>
<dbReference type="GO" id="GO:0051536">
    <property type="term" value="F:iron-sulfur cluster binding"/>
    <property type="evidence" value="ECO:0007669"/>
    <property type="project" value="UniProtKB-KW"/>
</dbReference>
<keyword evidence="1" id="KW-0479">Metal-binding</keyword>
<dbReference type="PANTHER" id="PTHR43342:SF1">
    <property type="entry name" value="BIFURCATING [FEFE] HYDROGENASE GAMMA SUBUNIT"/>
    <property type="match status" value="1"/>
</dbReference>
<dbReference type="SUPFAM" id="SSF52833">
    <property type="entry name" value="Thioredoxin-like"/>
    <property type="match status" value="1"/>
</dbReference>
<dbReference type="Pfam" id="PF01257">
    <property type="entry name" value="2Fe-2S_thioredx"/>
    <property type="match status" value="1"/>
</dbReference>
<organism evidence="4">
    <name type="scientific">freshwater metagenome</name>
    <dbReference type="NCBI Taxonomy" id="449393"/>
    <lineage>
        <taxon>unclassified sequences</taxon>
        <taxon>metagenomes</taxon>
        <taxon>ecological metagenomes</taxon>
    </lineage>
</organism>
<keyword evidence="2" id="KW-0408">Iron</keyword>
<dbReference type="EMBL" id="CAEZZI010000054">
    <property type="protein sequence ID" value="CAB4756081.1"/>
    <property type="molecule type" value="Genomic_DNA"/>
</dbReference>
<accession>A0A6J6U8C1</accession>
<evidence type="ECO:0000313" key="4">
    <source>
        <dbReference type="EMBL" id="CAB4756081.1"/>
    </source>
</evidence>
<evidence type="ECO:0000256" key="2">
    <source>
        <dbReference type="ARBA" id="ARBA00023004"/>
    </source>
</evidence>
<evidence type="ECO:0000256" key="1">
    <source>
        <dbReference type="ARBA" id="ARBA00022723"/>
    </source>
</evidence>
<proteinExistence type="predicted"/>
<evidence type="ECO:0000256" key="3">
    <source>
        <dbReference type="ARBA" id="ARBA00023014"/>
    </source>
</evidence>
<dbReference type="AlphaFoldDB" id="A0A6J6U8C1"/>
<reference evidence="4" key="1">
    <citation type="submission" date="2020-05" db="EMBL/GenBank/DDBJ databases">
        <authorList>
            <person name="Chiriac C."/>
            <person name="Salcher M."/>
            <person name="Ghai R."/>
            <person name="Kavagutti S V."/>
        </authorList>
    </citation>
    <scope>NUCLEOTIDE SEQUENCE</scope>
</reference>
<keyword evidence="3" id="KW-0411">Iron-sulfur</keyword>
<dbReference type="InterPro" id="IPR041921">
    <property type="entry name" value="NuoE_N"/>
</dbReference>
<dbReference type="PANTHER" id="PTHR43342">
    <property type="entry name" value="NADH-QUINONE OXIDOREDUCTASE, E SUBUNIT"/>
    <property type="match status" value="1"/>
</dbReference>
<name>A0A6J6U8C1_9ZZZZ</name>
<dbReference type="Gene3D" id="3.40.30.10">
    <property type="entry name" value="Glutaredoxin"/>
    <property type="match status" value="1"/>
</dbReference>
<dbReference type="InterPro" id="IPR028431">
    <property type="entry name" value="NADP_DH_HndA-like"/>
</dbReference>
<protein>
    <submittedName>
        <fullName evidence="4">Unannotated protein</fullName>
    </submittedName>
</protein>